<dbReference type="PANTHER" id="PTHR18842:SF2">
    <property type="entry name" value="INTERLEUKIN-1 RECEPTOR-ASSOCIATED KINASE 1-BINDING PROTEIN 1"/>
    <property type="match status" value="1"/>
</dbReference>
<dbReference type="Proteomes" id="UP000242188">
    <property type="component" value="Unassembled WGS sequence"/>
</dbReference>
<dbReference type="PANTHER" id="PTHR18842">
    <property type="entry name" value="INTERLEUKIN-1 RECEPTOR-ASSOCIATED KINASE 1-BINDING PROTEIN 1"/>
    <property type="match status" value="1"/>
</dbReference>
<dbReference type="GO" id="GO:0016301">
    <property type="term" value="F:kinase activity"/>
    <property type="evidence" value="ECO:0007669"/>
    <property type="project" value="UniProtKB-KW"/>
</dbReference>
<dbReference type="InterPro" id="IPR007497">
    <property type="entry name" value="SIMPL/DUF541"/>
</dbReference>
<dbReference type="OrthoDB" id="6365554at2759"/>
<dbReference type="GO" id="GO:0005737">
    <property type="term" value="C:cytoplasm"/>
    <property type="evidence" value="ECO:0007669"/>
    <property type="project" value="UniProtKB-SubCell"/>
</dbReference>
<comment type="caution">
    <text evidence="6">The sequence shown here is derived from an EMBL/GenBank/DDBJ whole genome shotgun (WGS) entry which is preliminary data.</text>
</comment>
<proteinExistence type="inferred from homology"/>
<reference evidence="6 7" key="1">
    <citation type="journal article" date="2017" name="Nat. Ecol. Evol.">
        <title>Scallop genome provides insights into evolution of bilaterian karyotype and development.</title>
        <authorList>
            <person name="Wang S."/>
            <person name="Zhang J."/>
            <person name="Jiao W."/>
            <person name="Li J."/>
            <person name="Xun X."/>
            <person name="Sun Y."/>
            <person name="Guo X."/>
            <person name="Huan P."/>
            <person name="Dong B."/>
            <person name="Zhang L."/>
            <person name="Hu X."/>
            <person name="Sun X."/>
            <person name="Wang J."/>
            <person name="Zhao C."/>
            <person name="Wang Y."/>
            <person name="Wang D."/>
            <person name="Huang X."/>
            <person name="Wang R."/>
            <person name="Lv J."/>
            <person name="Li Y."/>
            <person name="Zhang Z."/>
            <person name="Liu B."/>
            <person name="Lu W."/>
            <person name="Hui Y."/>
            <person name="Liang J."/>
            <person name="Zhou Z."/>
            <person name="Hou R."/>
            <person name="Li X."/>
            <person name="Liu Y."/>
            <person name="Li H."/>
            <person name="Ning X."/>
            <person name="Lin Y."/>
            <person name="Zhao L."/>
            <person name="Xing Q."/>
            <person name="Dou J."/>
            <person name="Li Y."/>
            <person name="Mao J."/>
            <person name="Guo H."/>
            <person name="Dou H."/>
            <person name="Li T."/>
            <person name="Mu C."/>
            <person name="Jiang W."/>
            <person name="Fu Q."/>
            <person name="Fu X."/>
            <person name="Miao Y."/>
            <person name="Liu J."/>
            <person name="Yu Q."/>
            <person name="Li R."/>
            <person name="Liao H."/>
            <person name="Li X."/>
            <person name="Kong Y."/>
            <person name="Jiang Z."/>
            <person name="Chourrout D."/>
            <person name="Li R."/>
            <person name="Bao Z."/>
        </authorList>
    </citation>
    <scope>NUCLEOTIDE SEQUENCE [LARGE SCALE GENOMIC DNA]</scope>
    <source>
        <strain evidence="6 7">PY_sf001</strain>
    </source>
</reference>
<dbReference type="STRING" id="6573.A0A210Q587"/>
<dbReference type="Pfam" id="PF04402">
    <property type="entry name" value="SIMPL"/>
    <property type="match status" value="1"/>
</dbReference>
<gene>
    <name evidence="6" type="ORF">KP79_PYT06648</name>
</gene>
<organism evidence="6 7">
    <name type="scientific">Mizuhopecten yessoensis</name>
    <name type="common">Japanese scallop</name>
    <name type="synonym">Patinopecten yessoensis</name>
    <dbReference type="NCBI Taxonomy" id="6573"/>
    <lineage>
        <taxon>Eukaryota</taxon>
        <taxon>Metazoa</taxon>
        <taxon>Spiralia</taxon>
        <taxon>Lophotrochozoa</taxon>
        <taxon>Mollusca</taxon>
        <taxon>Bivalvia</taxon>
        <taxon>Autobranchia</taxon>
        <taxon>Pteriomorphia</taxon>
        <taxon>Pectinida</taxon>
        <taxon>Pectinoidea</taxon>
        <taxon>Pectinidae</taxon>
        <taxon>Mizuhopecten</taxon>
    </lineage>
</organism>
<dbReference type="EMBL" id="NEDP02004983">
    <property type="protein sequence ID" value="OWF43903.1"/>
    <property type="molecule type" value="Genomic_DNA"/>
</dbReference>
<dbReference type="GO" id="GO:0006955">
    <property type="term" value="P:immune response"/>
    <property type="evidence" value="ECO:0007669"/>
    <property type="project" value="InterPro"/>
</dbReference>
<keyword evidence="6" id="KW-0675">Receptor</keyword>
<keyword evidence="6" id="KW-0418">Kinase</keyword>
<evidence type="ECO:0000256" key="4">
    <source>
        <dbReference type="ARBA" id="ARBA00022490"/>
    </source>
</evidence>
<keyword evidence="5" id="KW-0539">Nucleus</keyword>
<dbReference type="AlphaFoldDB" id="A0A210Q587"/>
<name>A0A210Q587_MIZYE</name>
<evidence type="ECO:0000256" key="5">
    <source>
        <dbReference type="ARBA" id="ARBA00023242"/>
    </source>
</evidence>
<evidence type="ECO:0000313" key="7">
    <source>
        <dbReference type="Proteomes" id="UP000242188"/>
    </source>
</evidence>
<comment type="similarity">
    <text evidence="3">Belongs to the IRAK1BP1 family.</text>
</comment>
<keyword evidence="7" id="KW-1185">Reference proteome</keyword>
<dbReference type="GO" id="GO:0005634">
    <property type="term" value="C:nucleus"/>
    <property type="evidence" value="ECO:0007669"/>
    <property type="project" value="UniProtKB-SubCell"/>
</dbReference>
<comment type="subcellular location">
    <subcellularLocation>
        <location evidence="2">Cytoplasm</location>
    </subcellularLocation>
    <subcellularLocation>
        <location evidence="1">Nucleus</location>
    </subcellularLocation>
</comment>
<sequence>MAGFTPSHVFASVSSPPRKQLKMEDINFENITPLTNAKVSDRHITVNAVGEVSLPPDRCKLTVRIQSQKENVDEVKASITRRVDYVLQTLHNHSLKESDIKIYKTIRRVEGLFCMEAEIQAIFADQHKCQTVANLLVEKLDETVIVCLPEFYHASTTMQNLRQQASLLAIHNAKLKAQEMAKFVHQNVGQPISIAEEETREWQGSQDTPTDIENTKTVQQRLTDSTVTVSCKVSVRFELKPKVKTKAVR</sequence>
<dbReference type="InterPro" id="IPR030312">
    <property type="entry name" value="IRAK1BP1"/>
</dbReference>
<dbReference type="GO" id="GO:0043123">
    <property type="term" value="P:positive regulation of canonical NF-kappaB signal transduction"/>
    <property type="evidence" value="ECO:0007669"/>
    <property type="project" value="InterPro"/>
</dbReference>
<evidence type="ECO:0000256" key="1">
    <source>
        <dbReference type="ARBA" id="ARBA00004123"/>
    </source>
</evidence>
<evidence type="ECO:0000256" key="3">
    <source>
        <dbReference type="ARBA" id="ARBA00005509"/>
    </source>
</evidence>
<evidence type="ECO:0000313" key="6">
    <source>
        <dbReference type="EMBL" id="OWF43903.1"/>
    </source>
</evidence>
<keyword evidence="4" id="KW-0963">Cytoplasm</keyword>
<evidence type="ECO:0000256" key="2">
    <source>
        <dbReference type="ARBA" id="ARBA00004496"/>
    </source>
</evidence>
<keyword evidence="6" id="KW-0808">Transferase</keyword>
<protein>
    <submittedName>
        <fullName evidence="6">Interleukin-1 receptor-associated kinase 1-binding protein 1</fullName>
    </submittedName>
</protein>
<dbReference type="Gene3D" id="3.30.110.170">
    <property type="entry name" value="Protein of unknown function (DUF541), domain 1"/>
    <property type="match status" value="1"/>
</dbReference>
<accession>A0A210Q587</accession>